<dbReference type="FunFam" id="1.10.238.10:FF:000007">
    <property type="entry name" value="Putative myosin regulatory light chain sqh"/>
    <property type="match status" value="1"/>
</dbReference>
<dbReference type="GO" id="GO:0009791">
    <property type="term" value="P:post-embryonic development"/>
    <property type="evidence" value="ECO:0007669"/>
    <property type="project" value="UniProtKB-ARBA"/>
</dbReference>
<dbReference type="PANTHER" id="PTHR23049">
    <property type="entry name" value="MYOSIN REGULATORY LIGHT CHAIN 2"/>
    <property type="match status" value="1"/>
</dbReference>
<dbReference type="Proteomes" id="UP000324222">
    <property type="component" value="Unassembled WGS sequence"/>
</dbReference>
<dbReference type="AlphaFoldDB" id="A0A5B7DK96"/>
<evidence type="ECO:0000256" key="3">
    <source>
        <dbReference type="ARBA" id="ARBA00022837"/>
    </source>
</evidence>
<dbReference type="PROSITE" id="PS00018">
    <property type="entry name" value="EF_HAND_1"/>
    <property type="match status" value="1"/>
</dbReference>
<reference evidence="6 7" key="1">
    <citation type="submission" date="2019-05" db="EMBL/GenBank/DDBJ databases">
        <title>Another draft genome of Portunus trituberculatus and its Hox gene families provides insights of decapod evolution.</title>
        <authorList>
            <person name="Jeong J.-H."/>
            <person name="Song I."/>
            <person name="Kim S."/>
            <person name="Choi T."/>
            <person name="Kim D."/>
            <person name="Ryu S."/>
            <person name="Kim W."/>
        </authorList>
    </citation>
    <scope>NUCLEOTIDE SEQUENCE [LARGE SCALE GENOMIC DNA]</scope>
    <source>
        <tissue evidence="6">Muscle</tissue>
    </source>
</reference>
<proteinExistence type="predicted"/>
<dbReference type="Gene3D" id="1.10.238.10">
    <property type="entry name" value="EF-hand"/>
    <property type="match status" value="2"/>
</dbReference>
<dbReference type="CDD" id="cd00051">
    <property type="entry name" value="EFh"/>
    <property type="match status" value="1"/>
</dbReference>
<evidence type="ECO:0000256" key="1">
    <source>
        <dbReference type="ARBA" id="ARBA00022723"/>
    </source>
</evidence>
<dbReference type="InterPro" id="IPR002048">
    <property type="entry name" value="EF_hand_dom"/>
</dbReference>
<keyword evidence="3" id="KW-0106">Calcium</keyword>
<comment type="caution">
    <text evidence="6">The sequence shown here is derived from an EMBL/GenBank/DDBJ whole genome shotgun (WGS) entry which is preliminary data.</text>
</comment>
<accession>A0A5B7DK96</accession>
<evidence type="ECO:0000313" key="6">
    <source>
        <dbReference type="EMBL" id="MPC22031.1"/>
    </source>
</evidence>
<dbReference type="GO" id="GO:0005509">
    <property type="term" value="F:calcium ion binding"/>
    <property type="evidence" value="ECO:0007669"/>
    <property type="project" value="InterPro"/>
</dbReference>
<dbReference type="InterPro" id="IPR050403">
    <property type="entry name" value="Myosin_RLC"/>
</dbReference>
<dbReference type="PROSITE" id="PS50222">
    <property type="entry name" value="EF_HAND_2"/>
    <property type="match status" value="1"/>
</dbReference>
<dbReference type="InterPro" id="IPR018247">
    <property type="entry name" value="EF_Hand_1_Ca_BS"/>
</dbReference>
<dbReference type="EMBL" id="VSRR010001045">
    <property type="protein sequence ID" value="MPC22031.1"/>
    <property type="molecule type" value="Genomic_DNA"/>
</dbReference>
<organism evidence="6 7">
    <name type="scientific">Portunus trituberculatus</name>
    <name type="common">Swimming crab</name>
    <name type="synonym">Neptunus trituberculatus</name>
    <dbReference type="NCBI Taxonomy" id="210409"/>
    <lineage>
        <taxon>Eukaryota</taxon>
        <taxon>Metazoa</taxon>
        <taxon>Ecdysozoa</taxon>
        <taxon>Arthropoda</taxon>
        <taxon>Crustacea</taxon>
        <taxon>Multicrustacea</taxon>
        <taxon>Malacostraca</taxon>
        <taxon>Eumalacostraca</taxon>
        <taxon>Eucarida</taxon>
        <taxon>Decapoda</taxon>
        <taxon>Pleocyemata</taxon>
        <taxon>Brachyura</taxon>
        <taxon>Eubrachyura</taxon>
        <taxon>Portunoidea</taxon>
        <taxon>Portunidae</taxon>
        <taxon>Portuninae</taxon>
        <taxon>Portunus</taxon>
    </lineage>
</organism>
<feature type="region of interest" description="Disordered" evidence="4">
    <location>
        <begin position="1"/>
        <end position="20"/>
    </location>
</feature>
<keyword evidence="2" id="KW-0677">Repeat</keyword>
<keyword evidence="7" id="KW-1185">Reference proteome</keyword>
<name>A0A5B7DK96_PORTR</name>
<dbReference type="OrthoDB" id="429467at2759"/>
<evidence type="ECO:0000313" key="7">
    <source>
        <dbReference type="Proteomes" id="UP000324222"/>
    </source>
</evidence>
<gene>
    <name evidence="6" type="primary">MLR_0</name>
    <name evidence="6" type="ORF">E2C01_015037</name>
</gene>
<dbReference type="SUPFAM" id="SSF47473">
    <property type="entry name" value="EF-hand"/>
    <property type="match status" value="1"/>
</dbReference>
<evidence type="ECO:0000256" key="2">
    <source>
        <dbReference type="ARBA" id="ARBA00022737"/>
    </source>
</evidence>
<keyword evidence="1" id="KW-0479">Metal-binding</keyword>
<dbReference type="Pfam" id="PF13833">
    <property type="entry name" value="EF-hand_8"/>
    <property type="match status" value="1"/>
</dbReference>
<protein>
    <submittedName>
        <fullName evidence="6">Myosin regulatory light chain 2</fullName>
    </submittedName>
</protein>
<sequence length="177" mass="19271">MPASKGSRSSSKKAKKGGSNVFDMFTQKQVAEFKEGFQVMDRDRDGIISKDDLRGVFDEIGRITSDSDLDEMISDAPGPINFTTLLHMFASRSSGESDDDDVVAGAFRAFEKEPGQIDSESFKTMLMAFGDKFTSQEVDDAFEQMDIDEDTGMIDSNNLISMLCAGAGKEGEEEAAA</sequence>
<evidence type="ECO:0000256" key="4">
    <source>
        <dbReference type="SAM" id="MobiDB-lite"/>
    </source>
</evidence>
<dbReference type="InterPro" id="IPR011992">
    <property type="entry name" value="EF-hand-dom_pair"/>
</dbReference>
<dbReference type="Pfam" id="PF13405">
    <property type="entry name" value="EF-hand_6"/>
    <property type="match status" value="1"/>
</dbReference>
<feature type="domain" description="EF-hand" evidence="5">
    <location>
        <begin position="28"/>
        <end position="63"/>
    </location>
</feature>
<evidence type="ECO:0000259" key="5">
    <source>
        <dbReference type="PROSITE" id="PS50222"/>
    </source>
</evidence>